<dbReference type="Proteomes" id="UP000192536">
    <property type="component" value="Unassembled WGS sequence"/>
</dbReference>
<evidence type="ECO:0000256" key="5">
    <source>
        <dbReference type="ARBA" id="ARBA00023204"/>
    </source>
</evidence>
<dbReference type="InterPro" id="IPR052891">
    <property type="entry name" value="DNA-3mA_glycosylase"/>
</dbReference>
<dbReference type="STRING" id="1646377.BS640_20455"/>
<dbReference type="GO" id="GO:0046872">
    <property type="term" value="F:metal ion binding"/>
    <property type="evidence" value="ECO:0007669"/>
    <property type="project" value="UniProtKB-KW"/>
</dbReference>
<evidence type="ECO:0000256" key="1">
    <source>
        <dbReference type="ARBA" id="ARBA00022723"/>
    </source>
</evidence>
<feature type="binding site" evidence="9">
    <location>
        <position position="179"/>
    </location>
    <ligand>
        <name>Zn(2+)</name>
        <dbReference type="ChEBI" id="CHEBI:29105"/>
    </ligand>
</feature>
<dbReference type="Gene3D" id="1.10.340.30">
    <property type="entry name" value="Hypothetical protein, domain 2"/>
    <property type="match status" value="1"/>
</dbReference>
<keyword evidence="4 9" id="KW-0862">Zinc</keyword>
<dbReference type="RefSeq" id="WP_084913245.1">
    <property type="nucleotide sequence ID" value="NZ_CAUQAZ010000002.1"/>
</dbReference>
<keyword evidence="3" id="KW-0378">Hydrolase</keyword>
<keyword evidence="1 9" id="KW-0479">Metal-binding</keyword>
<accession>A0A1X0WA36</accession>
<feature type="binding site" evidence="9">
    <location>
        <position position="4"/>
    </location>
    <ligand>
        <name>Zn(2+)</name>
        <dbReference type="ChEBI" id="CHEBI:29105"/>
    </ligand>
</feature>
<evidence type="ECO:0000313" key="10">
    <source>
        <dbReference type="EMBL" id="ORJ23639.1"/>
    </source>
</evidence>
<dbReference type="SUPFAM" id="SSF48150">
    <property type="entry name" value="DNA-glycosylase"/>
    <property type="match status" value="1"/>
</dbReference>
<name>A0A1X0WA36_9GAMM</name>
<dbReference type="EMBL" id="MRWE01000047">
    <property type="protein sequence ID" value="ORJ23639.1"/>
    <property type="molecule type" value="Genomic_DNA"/>
</dbReference>
<feature type="binding site" evidence="9">
    <location>
        <position position="175"/>
    </location>
    <ligand>
        <name>Zn(2+)</name>
        <dbReference type="ChEBI" id="CHEBI:29105"/>
    </ligand>
</feature>
<keyword evidence="10" id="KW-0326">Glycosidase</keyword>
<evidence type="ECO:0000256" key="9">
    <source>
        <dbReference type="PIRSR" id="PIRSR604597-1"/>
    </source>
</evidence>
<comment type="function">
    <text evidence="7">Hydrolysis of the deoxyribose N-glycosidic bond to excise 3-methyladenine from the damaged DNA polymer formed by alkylation lesions.</text>
</comment>
<evidence type="ECO:0000256" key="7">
    <source>
        <dbReference type="ARBA" id="ARBA00057608"/>
    </source>
</evidence>
<dbReference type="InterPro" id="IPR011257">
    <property type="entry name" value="DNA_glycosylase"/>
</dbReference>
<evidence type="ECO:0000256" key="2">
    <source>
        <dbReference type="ARBA" id="ARBA00022763"/>
    </source>
</evidence>
<sequence length="188" mass="21555">MTRCSWVSNDPLYIEYHDKEWGVPIKDGRVLFEMLCLEGQQAGLSWITVLRKRENYRRCFHQFVPERIAEMTEQDVETLVLESGIIRHRGKIQAIITNAKAWLEMQASGEDFSTFVWQFVDHQPIVNSPQGPGEVLAKTEISDAMSKALKKRGFKFIGSTICYAFMQASGLVNDHQTNCLCHPQRMTA</sequence>
<keyword evidence="2" id="KW-0227">DNA damage</keyword>
<evidence type="ECO:0000256" key="6">
    <source>
        <dbReference type="ARBA" id="ARBA00052558"/>
    </source>
</evidence>
<proteinExistence type="predicted"/>
<dbReference type="InterPro" id="IPR004597">
    <property type="entry name" value="Tag"/>
</dbReference>
<dbReference type="PANTHER" id="PTHR30037:SF4">
    <property type="entry name" value="DNA-3-METHYLADENINE GLYCOSYLASE I"/>
    <property type="match status" value="1"/>
</dbReference>
<evidence type="ECO:0000313" key="11">
    <source>
        <dbReference type="Proteomes" id="UP000192536"/>
    </source>
</evidence>
<dbReference type="GO" id="GO:0006284">
    <property type="term" value="P:base-excision repair"/>
    <property type="evidence" value="ECO:0007669"/>
    <property type="project" value="InterPro"/>
</dbReference>
<evidence type="ECO:0000256" key="4">
    <source>
        <dbReference type="ARBA" id="ARBA00022833"/>
    </source>
</evidence>
<keyword evidence="5" id="KW-0234">DNA repair</keyword>
<organism evidence="10 11">
    <name type="scientific">Rouxiella badensis</name>
    <dbReference type="NCBI Taxonomy" id="1646377"/>
    <lineage>
        <taxon>Bacteria</taxon>
        <taxon>Pseudomonadati</taxon>
        <taxon>Pseudomonadota</taxon>
        <taxon>Gammaproteobacteria</taxon>
        <taxon>Enterobacterales</taxon>
        <taxon>Yersiniaceae</taxon>
        <taxon>Rouxiella</taxon>
    </lineage>
</organism>
<gene>
    <name evidence="10" type="ORF">BS640_20455</name>
</gene>
<feature type="binding site" evidence="9">
    <location>
        <position position="17"/>
    </location>
    <ligand>
        <name>Zn(2+)</name>
        <dbReference type="ChEBI" id="CHEBI:29105"/>
    </ligand>
</feature>
<dbReference type="EC" id="3.2.2.20" evidence="8"/>
<dbReference type="AlphaFoldDB" id="A0A1X0WA36"/>
<evidence type="ECO:0000256" key="3">
    <source>
        <dbReference type="ARBA" id="ARBA00022801"/>
    </source>
</evidence>
<comment type="caution">
    <text evidence="10">The sequence shown here is derived from an EMBL/GenBank/DDBJ whole genome shotgun (WGS) entry which is preliminary data.</text>
</comment>
<keyword evidence="11" id="KW-1185">Reference proteome</keyword>
<dbReference type="GO" id="GO:0008725">
    <property type="term" value="F:DNA-3-methyladenine glycosylase activity"/>
    <property type="evidence" value="ECO:0007669"/>
    <property type="project" value="UniProtKB-EC"/>
</dbReference>
<protein>
    <recommendedName>
        <fullName evidence="8">DNA-3-methyladenine glycosylase I</fullName>
        <ecNumber evidence="8">3.2.2.20</ecNumber>
    </recommendedName>
</protein>
<dbReference type="NCBIfam" id="TIGR00624">
    <property type="entry name" value="tag"/>
    <property type="match status" value="1"/>
</dbReference>
<dbReference type="InterPro" id="IPR005019">
    <property type="entry name" value="Adenine_glyco"/>
</dbReference>
<comment type="catalytic activity">
    <reaction evidence="6">
        <text>Hydrolysis of alkylated DNA, releasing 3-methyladenine.</text>
        <dbReference type="EC" id="3.2.2.20"/>
    </reaction>
</comment>
<reference evidence="10 11" key="1">
    <citation type="journal article" date="2017" name="Int. J. Syst. Evol. Microbiol.">
        <title>Rouxiella badensis sp. nov. and Rouxiella silvae sp. nov. isolated from peat bog soil in Germany and emendation of the genus description.</title>
        <authorList>
            <person name="Le Fleche-Mateos A."/>
            <person name="Kugler J.H."/>
            <person name="Hansen S.H."/>
            <person name="Syldatk C."/>
            <person name="Hausmann R."/>
            <person name="Lomprez F."/>
            <person name="Vandenbogaert M."/>
            <person name="Manuguerra J.C."/>
            <person name="Grimont P.A."/>
        </authorList>
    </citation>
    <scope>NUCLEOTIDE SEQUENCE [LARGE SCALE GENOMIC DNA]</scope>
    <source>
        <strain evidence="10 11">DSM 100043</strain>
    </source>
</reference>
<evidence type="ECO:0000256" key="8">
    <source>
        <dbReference type="ARBA" id="ARBA00066766"/>
    </source>
</evidence>
<dbReference type="Pfam" id="PF03352">
    <property type="entry name" value="Adenine_glyco"/>
    <property type="match status" value="1"/>
</dbReference>
<dbReference type="PANTHER" id="PTHR30037">
    <property type="entry name" value="DNA-3-METHYLADENINE GLYCOSYLASE 1"/>
    <property type="match status" value="1"/>
</dbReference>
<dbReference type="FunFam" id="1.10.340.30:FF:000009">
    <property type="entry name" value="DNA-3-methyladenine glycosylase I"/>
    <property type="match status" value="1"/>
</dbReference>